<proteinExistence type="predicted"/>
<dbReference type="RefSeq" id="XP_042995310.1">
    <property type="nucleotide sequence ID" value="XM_043139376.1"/>
</dbReference>
<dbReference type="Proteomes" id="UP000054053">
    <property type="component" value="Unassembled WGS sequence"/>
</dbReference>
<dbReference type="GeneID" id="66062656"/>
<evidence type="ECO:0000259" key="1">
    <source>
        <dbReference type="Pfam" id="PF01636"/>
    </source>
</evidence>
<feature type="domain" description="Aminoglycoside phosphotransferase" evidence="1">
    <location>
        <begin position="288"/>
        <end position="367"/>
    </location>
</feature>
<reference evidence="3" key="3">
    <citation type="submission" date="2020-03" db="EMBL/GenBank/DDBJ databases">
        <title>A mixture of massive structural variations and highly conserved coding sequences in Ustilaginoidea virens genome.</title>
        <authorList>
            <person name="Zhang K."/>
            <person name="Zhao Z."/>
            <person name="Zhang Z."/>
            <person name="Li Y."/>
            <person name="Hsiang T."/>
            <person name="Sun W."/>
        </authorList>
    </citation>
    <scope>NUCLEOTIDE SEQUENCE</scope>
    <source>
        <strain evidence="3">UV-8b</strain>
    </source>
</reference>
<reference evidence="2" key="1">
    <citation type="journal article" date="2016" name="Genome Announc.">
        <title>Genome Sequence of Ustilaginoidea virens IPU010, a Rice Pathogenic Fungus Causing False Smut.</title>
        <authorList>
            <person name="Kumagai T."/>
            <person name="Ishii T."/>
            <person name="Terai G."/>
            <person name="Umemura M."/>
            <person name="Machida M."/>
            <person name="Asai K."/>
        </authorList>
    </citation>
    <scope>NUCLEOTIDE SEQUENCE [LARGE SCALE GENOMIC DNA]</scope>
    <source>
        <strain evidence="2">IPU010</strain>
    </source>
</reference>
<dbReference type="InterPro" id="IPR051678">
    <property type="entry name" value="AGP_Transferase"/>
</dbReference>
<dbReference type="InterPro" id="IPR011009">
    <property type="entry name" value="Kinase-like_dom_sf"/>
</dbReference>
<evidence type="ECO:0000313" key="4">
    <source>
        <dbReference type="Proteomes" id="UP000027002"/>
    </source>
</evidence>
<evidence type="ECO:0000313" key="3">
    <source>
        <dbReference type="EMBL" id="QUC17637.1"/>
    </source>
</evidence>
<name>A0A1B5KVK5_USTVR</name>
<evidence type="ECO:0000313" key="2">
    <source>
        <dbReference type="EMBL" id="GAO14034.1"/>
    </source>
</evidence>
<accession>A0A1B5KVK5</accession>
<dbReference type="EMBL" id="CP072754">
    <property type="protein sequence ID" value="QUC17637.1"/>
    <property type="molecule type" value="Genomic_DNA"/>
</dbReference>
<organism evidence="2 5">
    <name type="scientific">Ustilaginoidea virens</name>
    <name type="common">Rice false smut fungus</name>
    <name type="synonym">Villosiclava virens</name>
    <dbReference type="NCBI Taxonomy" id="1159556"/>
    <lineage>
        <taxon>Eukaryota</taxon>
        <taxon>Fungi</taxon>
        <taxon>Dikarya</taxon>
        <taxon>Ascomycota</taxon>
        <taxon>Pezizomycotina</taxon>
        <taxon>Sordariomycetes</taxon>
        <taxon>Hypocreomycetidae</taxon>
        <taxon>Hypocreales</taxon>
        <taxon>Clavicipitaceae</taxon>
        <taxon>Ustilaginoidea</taxon>
    </lineage>
</organism>
<dbReference type="Proteomes" id="UP000027002">
    <property type="component" value="Chromosome 2"/>
</dbReference>
<protein>
    <recommendedName>
        <fullName evidence="1">Aminoglycoside phosphotransferase domain-containing protein</fullName>
    </recommendedName>
</protein>
<dbReference type="PANTHER" id="PTHR21310">
    <property type="entry name" value="AMINOGLYCOSIDE PHOSPHOTRANSFERASE-RELATED-RELATED"/>
    <property type="match status" value="1"/>
</dbReference>
<dbReference type="Pfam" id="PF01636">
    <property type="entry name" value="APH"/>
    <property type="match status" value="1"/>
</dbReference>
<dbReference type="PANTHER" id="PTHR21310:SF37">
    <property type="entry name" value="AMINOGLYCOSIDE PHOSPHOTRANSFERASE DOMAIN-CONTAINING PROTEIN"/>
    <property type="match status" value="1"/>
</dbReference>
<dbReference type="KEGG" id="uvi:66062656"/>
<dbReference type="EMBL" id="BBTG02000018">
    <property type="protein sequence ID" value="GAO14034.1"/>
    <property type="molecule type" value="Genomic_DNA"/>
</dbReference>
<dbReference type="SUPFAM" id="SSF56112">
    <property type="entry name" value="Protein kinase-like (PK-like)"/>
    <property type="match status" value="1"/>
</dbReference>
<evidence type="ECO:0000313" key="5">
    <source>
        <dbReference type="Proteomes" id="UP000054053"/>
    </source>
</evidence>
<dbReference type="InterPro" id="IPR002575">
    <property type="entry name" value="Aminoglycoside_PTrfase"/>
</dbReference>
<sequence>MIPKDITFSAAADQSRNFLHCHKYPQQEKEFFKHVEEHRSLLSDLVAHHFAVNSSAVTISGQEYWRHGSFNLVIPTHAQMANTERYAMLRFPLPYRVGEATCPGNSDEKVRCEAGTYAWLHGNCPSVPIPQLYGFGLSTNERFTRVDLLPWWSRWLQRTRCYLLALFGCRVPSDYVRHDSPRFATLDIGYLLIETISNGEILSETWDEKHDDARLQKNLHQSLARIMLSLTKTSFTRIGSFRLDSKGYLHLDNRPLSVQWTMQENEGIPLGINRDETFSSVDDFVLAHVTALDNRLLHQPNAIEDSHDAHYQMTSLAAARAMFPRLFRRDLSKERFVFALTDLHRSNIFVDEDWNVSCIIDLEFSCTWPIEFLQPPYWLRGDLVDEVEPATFGPLFKQFVETLEMLEREQEQEQKQEQLQNYNGGTEECLSSIMRQSWPDGPFWVTMALKDAVAFTAIFYDRILPICFSFSSEDFKRANYEFFGKLWNRGVSAIIETKLQHREVYLQSLREALTQSET</sequence>
<reference evidence="5" key="2">
    <citation type="journal article" date="2016" name="Genome Announc.">
        <title>Genome sequence of Ustilaginoidea virens IPU010, a rice pathogenic fungus causing false smut.</title>
        <authorList>
            <person name="Kumagai T."/>
            <person name="Ishii T."/>
            <person name="Terai G."/>
            <person name="Umemura M."/>
            <person name="Machida M."/>
            <person name="Asai K."/>
        </authorList>
    </citation>
    <scope>NUCLEOTIDE SEQUENCE [LARGE SCALE GENOMIC DNA]</scope>
    <source>
        <strain evidence="5">IPU010</strain>
    </source>
</reference>
<keyword evidence="4" id="KW-1185">Reference proteome</keyword>
<dbReference type="AlphaFoldDB" id="A0A1B5KVK5"/>
<dbReference type="OrthoDB" id="3645574at2759"/>
<gene>
    <name evidence="3" type="ORF">UV8b_01878</name>
    <name evidence="2" type="ORF">UVI_02035830</name>
</gene>